<dbReference type="InterPro" id="IPR004360">
    <property type="entry name" value="Glyas_Fos-R_dOase_dom"/>
</dbReference>
<proteinExistence type="inferred from homology"/>
<dbReference type="PANTHER" id="PTHR31174:SF7">
    <property type="entry name" value="LATE EMBRYOGENESIS ABUNDANT PROTEIN 31-RELATED"/>
    <property type="match status" value="1"/>
</dbReference>
<comment type="caution">
    <text evidence="5">The sequence shown here is derived from an EMBL/GenBank/DDBJ whole genome shotgun (WGS) entry which is preliminary data.</text>
</comment>
<dbReference type="CDD" id="cd07245">
    <property type="entry name" value="VOC_like"/>
    <property type="match status" value="1"/>
</dbReference>
<dbReference type="Gene3D" id="3.10.180.10">
    <property type="entry name" value="2,3-Dihydroxybiphenyl 1,2-Dioxygenase, domain 1"/>
    <property type="match status" value="1"/>
</dbReference>
<evidence type="ECO:0000313" key="5">
    <source>
        <dbReference type="EMBL" id="KAL0457194.1"/>
    </source>
</evidence>
<dbReference type="InterPro" id="IPR029068">
    <property type="entry name" value="Glyas_Bleomycin-R_OHBP_Dase"/>
</dbReference>
<dbReference type="PROSITE" id="PS51819">
    <property type="entry name" value="VOC"/>
    <property type="match status" value="1"/>
</dbReference>
<dbReference type="InterPro" id="IPR042971">
    <property type="entry name" value="LEA_SMP"/>
</dbReference>
<reference evidence="5" key="1">
    <citation type="submission" date="2020-06" db="EMBL/GenBank/DDBJ databases">
        <authorList>
            <person name="Li T."/>
            <person name="Hu X."/>
            <person name="Zhang T."/>
            <person name="Song X."/>
            <person name="Zhang H."/>
            <person name="Dai N."/>
            <person name="Sheng W."/>
            <person name="Hou X."/>
            <person name="Wei L."/>
        </authorList>
    </citation>
    <scope>NUCLEOTIDE SEQUENCE</scope>
    <source>
        <strain evidence="5">KEN1</strain>
        <tissue evidence="5">Leaf</tissue>
    </source>
</reference>
<sequence>MAAARGTCLNHLSRESPDVKRLAKFYIEIFGFEQVESPKFDFEVIWLKLGSSFYLHLIERDPNSKLPEGPWSTASAVADPKDLPRGHHLCLYVPNFGSVVQNLKEKGIEVNEITRPDGKARQAFFFDPDGKEWIGGDRPEPSTVNQARSCDPRILPKRGWPSTPRTPARVTSNPCCPNIQLPPHLRPSKACQHFTSPFNLTHYLRTRLYFHHTGANYRESEVIISEKVTVEHHHESRTTQKGTGGGAARTDQIRRRFKVSGDLANKPIAPEDAAMMQAAETTVFGQTQKGGPAAVMQAAAARNERAGLVGHRDVTDVAGEEGVTVAETNLPGTRIITESVGGQTEATGGAVRQSAVTIGEALEASARAAGDKPVDHSDAAAIQAAECRATGSNMITPGGLAATAQSAAAFNEGATAKLPADKAATREDAEGIISAELRNDPNLKTHPGGVAESVAAAARMNERGT</sequence>
<evidence type="ECO:0000256" key="2">
    <source>
        <dbReference type="ARBA" id="ARBA00022737"/>
    </source>
</evidence>
<feature type="region of interest" description="Disordered" evidence="3">
    <location>
        <begin position="154"/>
        <end position="174"/>
    </location>
</feature>
<dbReference type="InterPro" id="IPR007011">
    <property type="entry name" value="LEA_SMP_dom"/>
</dbReference>
<comment type="similarity">
    <text evidence="1">Belongs to the LEA type SMP family.</text>
</comment>
<dbReference type="AlphaFoldDB" id="A0AAW2XTF5"/>
<dbReference type="Pfam" id="PF00903">
    <property type="entry name" value="Glyoxalase"/>
    <property type="match status" value="1"/>
</dbReference>
<protein>
    <submittedName>
        <fullName evidence="5">Late embryogenesis abundant protein D-34</fullName>
    </submittedName>
</protein>
<dbReference type="InterPro" id="IPR037523">
    <property type="entry name" value="VOC_core"/>
</dbReference>
<dbReference type="Pfam" id="PF04927">
    <property type="entry name" value="SMP"/>
    <property type="match status" value="3"/>
</dbReference>
<evidence type="ECO:0000256" key="3">
    <source>
        <dbReference type="SAM" id="MobiDB-lite"/>
    </source>
</evidence>
<feature type="domain" description="VOC" evidence="4">
    <location>
        <begin position="8"/>
        <end position="138"/>
    </location>
</feature>
<accession>A0AAW2XTF5</accession>
<reference evidence="5" key="2">
    <citation type="journal article" date="2024" name="Plant">
        <title>Genomic evolution and insights into agronomic trait innovations of Sesamum species.</title>
        <authorList>
            <person name="Miao H."/>
            <person name="Wang L."/>
            <person name="Qu L."/>
            <person name="Liu H."/>
            <person name="Sun Y."/>
            <person name="Le M."/>
            <person name="Wang Q."/>
            <person name="Wei S."/>
            <person name="Zheng Y."/>
            <person name="Lin W."/>
            <person name="Duan Y."/>
            <person name="Cao H."/>
            <person name="Xiong S."/>
            <person name="Wang X."/>
            <person name="Wei L."/>
            <person name="Li C."/>
            <person name="Ma Q."/>
            <person name="Ju M."/>
            <person name="Zhao R."/>
            <person name="Li G."/>
            <person name="Mu C."/>
            <person name="Tian Q."/>
            <person name="Mei H."/>
            <person name="Zhang T."/>
            <person name="Gao T."/>
            <person name="Zhang H."/>
        </authorList>
    </citation>
    <scope>NUCLEOTIDE SEQUENCE</scope>
    <source>
        <strain evidence="5">KEN1</strain>
    </source>
</reference>
<dbReference type="EMBL" id="JACGWN010000003">
    <property type="protein sequence ID" value="KAL0457194.1"/>
    <property type="molecule type" value="Genomic_DNA"/>
</dbReference>
<feature type="compositionally biased region" description="Polar residues" evidence="3">
    <location>
        <begin position="163"/>
        <end position="174"/>
    </location>
</feature>
<dbReference type="PANTHER" id="PTHR31174">
    <property type="entry name" value="SEED MATURATION FAMILY PROTEIN"/>
    <property type="match status" value="1"/>
</dbReference>
<organism evidence="5">
    <name type="scientific">Sesamum latifolium</name>
    <dbReference type="NCBI Taxonomy" id="2727402"/>
    <lineage>
        <taxon>Eukaryota</taxon>
        <taxon>Viridiplantae</taxon>
        <taxon>Streptophyta</taxon>
        <taxon>Embryophyta</taxon>
        <taxon>Tracheophyta</taxon>
        <taxon>Spermatophyta</taxon>
        <taxon>Magnoliopsida</taxon>
        <taxon>eudicotyledons</taxon>
        <taxon>Gunneridae</taxon>
        <taxon>Pentapetalae</taxon>
        <taxon>asterids</taxon>
        <taxon>lamiids</taxon>
        <taxon>Lamiales</taxon>
        <taxon>Pedaliaceae</taxon>
        <taxon>Sesamum</taxon>
    </lineage>
</organism>
<evidence type="ECO:0000259" key="4">
    <source>
        <dbReference type="PROSITE" id="PS51819"/>
    </source>
</evidence>
<gene>
    <name evidence="5" type="ORF">Slati_1058600</name>
</gene>
<keyword evidence="2" id="KW-0677">Repeat</keyword>
<dbReference type="SUPFAM" id="SSF54593">
    <property type="entry name" value="Glyoxalase/Bleomycin resistance protein/Dihydroxybiphenyl dioxygenase"/>
    <property type="match status" value="1"/>
</dbReference>
<evidence type="ECO:0000256" key="1">
    <source>
        <dbReference type="ARBA" id="ARBA00010733"/>
    </source>
</evidence>
<name>A0AAW2XTF5_9LAMI</name>